<gene>
    <name evidence="8" type="ORF">PYV00_07470</name>
</gene>
<evidence type="ECO:0000256" key="1">
    <source>
        <dbReference type="ARBA" id="ARBA00022475"/>
    </source>
</evidence>
<dbReference type="Pfam" id="PF06305">
    <property type="entry name" value="LapA_dom"/>
    <property type="match status" value="1"/>
</dbReference>
<keyword evidence="4 6" id="KW-0472">Membrane</keyword>
<keyword evidence="9" id="KW-1185">Reference proteome</keyword>
<dbReference type="EMBL" id="JARESE010000019">
    <property type="protein sequence ID" value="MDE8651557.1"/>
    <property type="molecule type" value="Genomic_DNA"/>
</dbReference>
<reference evidence="8 9" key="1">
    <citation type="submission" date="2023-03" db="EMBL/GenBank/DDBJ databases">
        <title>NovoSphingobium album sp. nov. isolated from polycyclic aromatic hydrocarbons- and heavy-metal polluted soil.</title>
        <authorList>
            <person name="Liu Z."/>
            <person name="Wang K."/>
        </authorList>
    </citation>
    <scope>NUCLEOTIDE SEQUENCE [LARGE SCALE GENOMIC DNA]</scope>
    <source>
        <strain evidence="8 9">H3SJ31-1</strain>
    </source>
</reference>
<feature type="compositionally biased region" description="Polar residues" evidence="5">
    <location>
        <begin position="108"/>
        <end position="118"/>
    </location>
</feature>
<feature type="region of interest" description="Disordered" evidence="5">
    <location>
        <begin position="83"/>
        <end position="118"/>
    </location>
</feature>
<feature type="transmembrane region" description="Helical" evidence="6">
    <location>
        <begin position="7"/>
        <end position="24"/>
    </location>
</feature>
<dbReference type="RefSeq" id="WP_275227654.1">
    <property type="nucleotide sequence ID" value="NZ_JARESE010000019.1"/>
</dbReference>
<organism evidence="8 9">
    <name type="scientific">Novosphingobium album</name>
    <name type="common">ex Liu et al. 2023</name>
    <dbReference type="NCBI Taxonomy" id="3031130"/>
    <lineage>
        <taxon>Bacteria</taxon>
        <taxon>Pseudomonadati</taxon>
        <taxon>Pseudomonadota</taxon>
        <taxon>Alphaproteobacteria</taxon>
        <taxon>Sphingomonadales</taxon>
        <taxon>Sphingomonadaceae</taxon>
        <taxon>Novosphingobium</taxon>
    </lineage>
</organism>
<comment type="caution">
    <text evidence="8">The sequence shown here is derived from an EMBL/GenBank/DDBJ whole genome shotgun (WGS) entry which is preliminary data.</text>
</comment>
<evidence type="ECO:0000256" key="2">
    <source>
        <dbReference type="ARBA" id="ARBA00022692"/>
    </source>
</evidence>
<evidence type="ECO:0000256" key="5">
    <source>
        <dbReference type="SAM" id="MobiDB-lite"/>
    </source>
</evidence>
<evidence type="ECO:0000256" key="6">
    <source>
        <dbReference type="SAM" id="Phobius"/>
    </source>
</evidence>
<feature type="domain" description="Lipopolysaccharide assembly protein A" evidence="7">
    <location>
        <begin position="23"/>
        <end position="84"/>
    </location>
</feature>
<accession>A0ABT5WNE5</accession>
<feature type="transmembrane region" description="Helical" evidence="6">
    <location>
        <begin position="44"/>
        <end position="64"/>
    </location>
</feature>
<proteinExistence type="predicted"/>
<keyword evidence="2 6" id="KW-0812">Transmembrane</keyword>
<evidence type="ECO:0000313" key="9">
    <source>
        <dbReference type="Proteomes" id="UP001216253"/>
    </source>
</evidence>
<evidence type="ECO:0000256" key="4">
    <source>
        <dbReference type="ARBA" id="ARBA00023136"/>
    </source>
</evidence>
<evidence type="ECO:0000256" key="3">
    <source>
        <dbReference type="ARBA" id="ARBA00022989"/>
    </source>
</evidence>
<evidence type="ECO:0000313" key="8">
    <source>
        <dbReference type="EMBL" id="MDE8651557.1"/>
    </source>
</evidence>
<dbReference type="InterPro" id="IPR010445">
    <property type="entry name" value="LapA_dom"/>
</dbReference>
<dbReference type="Proteomes" id="UP001216253">
    <property type="component" value="Unassembled WGS sequence"/>
</dbReference>
<keyword evidence="1" id="KW-1003">Cell membrane</keyword>
<protein>
    <submittedName>
        <fullName evidence="8">LapA family protein</fullName>
    </submittedName>
</protein>
<name>A0ABT5WNE5_9SPHN</name>
<keyword evidence="3 6" id="KW-1133">Transmembrane helix</keyword>
<evidence type="ECO:0000259" key="7">
    <source>
        <dbReference type="Pfam" id="PF06305"/>
    </source>
</evidence>
<sequence length="118" mass="13246">MQVIRTILWIALTAILVTFIAMNWTTVPVNFWPLSDGNYIHFEWPVGVVALVFFGLGAVPMWLLHRARRWQYNRRITALESSVRSVSVAPPPSLPELAPGDPAPLTTPVPNTTTERPE</sequence>